<dbReference type="Gene3D" id="3.30.2350.10">
    <property type="entry name" value="Pseudouridine synthase"/>
    <property type="match status" value="1"/>
</dbReference>
<dbReference type="SMART" id="SM00363">
    <property type="entry name" value="S4"/>
    <property type="match status" value="1"/>
</dbReference>
<dbReference type="InterPro" id="IPR006225">
    <property type="entry name" value="PsdUridine_synth_RluC/D"/>
</dbReference>
<dbReference type="GO" id="GO:0003723">
    <property type="term" value="F:RNA binding"/>
    <property type="evidence" value="ECO:0007669"/>
    <property type="project" value="UniProtKB-KW"/>
</dbReference>
<dbReference type="EC" id="5.4.99.-" evidence="6"/>
<evidence type="ECO:0000256" key="2">
    <source>
        <dbReference type="ARBA" id="ARBA00010876"/>
    </source>
</evidence>
<dbReference type="GO" id="GO:0000455">
    <property type="term" value="P:enzyme-directed rRNA pseudouridine synthesis"/>
    <property type="evidence" value="ECO:0007669"/>
    <property type="project" value="UniProtKB-ARBA"/>
</dbReference>
<dbReference type="Proteomes" id="UP000195447">
    <property type="component" value="Unassembled WGS sequence"/>
</dbReference>
<dbReference type="PANTHER" id="PTHR21600">
    <property type="entry name" value="MITOCHONDRIAL RNA PSEUDOURIDINE SYNTHASE"/>
    <property type="match status" value="1"/>
</dbReference>
<name>A0A1Y4LJT7_9FIRM</name>
<comment type="function">
    <text evidence="6">Responsible for synthesis of pseudouridine from uracil.</text>
</comment>
<keyword evidence="9" id="KW-1185">Reference proteome</keyword>
<dbReference type="GO" id="GO:0120159">
    <property type="term" value="F:rRNA pseudouridine synthase activity"/>
    <property type="evidence" value="ECO:0007669"/>
    <property type="project" value="UniProtKB-ARBA"/>
</dbReference>
<sequence length="294" mass="34334">MKQIEILQDDANQRLDKFLLKMFPDLSRSLMYKAIRNKKIKVNRKRCTYDQVLNKGDIVLLFLPPQFLNEKQRESNFISNQLDVIYEDENILIVNKPVGLLSQSDTSQTQDTLVSRIQGYLYEKNEYDPNNAHSFAPGICNRLDRNTRGLVIAAKNANASRIINEAIAQRRIHKYYKAYVSGHLEDKNFVIKKYMYKNKTKALVSDYPKDGYKIAYMEGNVLMQDKMNTWVEIELHTGRFHQIRALMSSISHPLVGDKKYGYKGKNMNIQLIAYKLRFDQLDLSLPIHEFVIKD</sequence>
<dbReference type="RefSeq" id="WP_087159112.1">
    <property type="nucleotide sequence ID" value="NZ_NFKM01000023.1"/>
</dbReference>
<protein>
    <recommendedName>
        <fullName evidence="6">Pseudouridine synthase</fullName>
        <ecNumber evidence="6">5.4.99.-</ecNumber>
    </recommendedName>
</protein>
<comment type="catalytic activity">
    <reaction evidence="1 6">
        <text>a uridine in RNA = a pseudouridine in RNA</text>
        <dbReference type="Rhea" id="RHEA:48348"/>
        <dbReference type="Rhea" id="RHEA-COMP:12068"/>
        <dbReference type="Rhea" id="RHEA-COMP:12069"/>
        <dbReference type="ChEBI" id="CHEBI:65314"/>
        <dbReference type="ChEBI" id="CHEBI:65315"/>
    </reaction>
</comment>
<comment type="caution">
    <text evidence="8">The sequence shown here is derived from an EMBL/GenBank/DDBJ whole genome shotgun (WGS) entry which is preliminary data.</text>
</comment>
<feature type="active site" evidence="4">
    <location>
        <position position="144"/>
    </location>
</feature>
<dbReference type="PROSITE" id="PS50889">
    <property type="entry name" value="S4"/>
    <property type="match status" value="1"/>
</dbReference>
<proteinExistence type="inferred from homology"/>
<evidence type="ECO:0000259" key="7">
    <source>
        <dbReference type="SMART" id="SM00363"/>
    </source>
</evidence>
<evidence type="ECO:0000256" key="1">
    <source>
        <dbReference type="ARBA" id="ARBA00000073"/>
    </source>
</evidence>
<dbReference type="SUPFAM" id="SSF55174">
    <property type="entry name" value="Alpha-L RNA-binding motif"/>
    <property type="match status" value="1"/>
</dbReference>
<dbReference type="Pfam" id="PF00849">
    <property type="entry name" value="PseudoU_synth_2"/>
    <property type="match status" value="1"/>
</dbReference>
<dbReference type="InterPro" id="IPR002942">
    <property type="entry name" value="S4_RNA-bd"/>
</dbReference>
<evidence type="ECO:0000256" key="6">
    <source>
        <dbReference type="RuleBase" id="RU362028"/>
    </source>
</evidence>
<dbReference type="InterPro" id="IPR006145">
    <property type="entry name" value="PsdUridine_synth_RsuA/RluA"/>
</dbReference>
<accession>A0A1Y4LJT7</accession>
<dbReference type="Pfam" id="PF01479">
    <property type="entry name" value="S4"/>
    <property type="match status" value="1"/>
</dbReference>
<dbReference type="AlphaFoldDB" id="A0A1Y4LJT7"/>
<dbReference type="Gene3D" id="3.10.290.10">
    <property type="entry name" value="RNA-binding S4 domain"/>
    <property type="match status" value="1"/>
</dbReference>
<dbReference type="InterPro" id="IPR020103">
    <property type="entry name" value="PsdUridine_synth_cat_dom_sf"/>
</dbReference>
<comment type="similarity">
    <text evidence="2 6">Belongs to the pseudouridine synthase RluA family.</text>
</comment>
<dbReference type="EMBL" id="NFKM01000023">
    <property type="protein sequence ID" value="OUP56974.1"/>
    <property type="molecule type" value="Genomic_DNA"/>
</dbReference>
<keyword evidence="3 6" id="KW-0413">Isomerase</keyword>
<keyword evidence="5" id="KW-0694">RNA-binding</keyword>
<evidence type="ECO:0000256" key="4">
    <source>
        <dbReference type="PIRSR" id="PIRSR606225-1"/>
    </source>
</evidence>
<dbReference type="InterPro" id="IPR036986">
    <property type="entry name" value="S4_RNA-bd_sf"/>
</dbReference>
<organism evidence="8 9">
    <name type="scientific">Faecalitalea cylindroides</name>
    <dbReference type="NCBI Taxonomy" id="39483"/>
    <lineage>
        <taxon>Bacteria</taxon>
        <taxon>Bacillati</taxon>
        <taxon>Bacillota</taxon>
        <taxon>Erysipelotrichia</taxon>
        <taxon>Erysipelotrichales</taxon>
        <taxon>Erysipelotrichaceae</taxon>
        <taxon>Faecalitalea</taxon>
    </lineage>
</organism>
<feature type="domain" description="RNA-binding S4" evidence="7">
    <location>
        <begin position="13"/>
        <end position="83"/>
    </location>
</feature>
<evidence type="ECO:0000256" key="5">
    <source>
        <dbReference type="PROSITE-ProRule" id="PRU00182"/>
    </source>
</evidence>
<evidence type="ECO:0000256" key="3">
    <source>
        <dbReference type="ARBA" id="ARBA00023235"/>
    </source>
</evidence>
<dbReference type="SUPFAM" id="SSF55120">
    <property type="entry name" value="Pseudouridine synthase"/>
    <property type="match status" value="1"/>
</dbReference>
<evidence type="ECO:0000313" key="8">
    <source>
        <dbReference type="EMBL" id="OUP56974.1"/>
    </source>
</evidence>
<reference evidence="9" key="1">
    <citation type="submission" date="2017-04" db="EMBL/GenBank/DDBJ databases">
        <title>Function of individual gut microbiota members based on whole genome sequencing of pure cultures obtained from chicken caecum.</title>
        <authorList>
            <person name="Medvecky M."/>
            <person name="Cejkova D."/>
            <person name="Polansky O."/>
            <person name="Karasova D."/>
            <person name="Kubasova T."/>
            <person name="Cizek A."/>
            <person name="Rychlik I."/>
        </authorList>
    </citation>
    <scope>NUCLEOTIDE SEQUENCE [LARGE SCALE GENOMIC DNA]</scope>
    <source>
        <strain evidence="9">An178</strain>
    </source>
</reference>
<gene>
    <name evidence="8" type="ORF">B5F14_09310</name>
</gene>
<evidence type="ECO:0000313" key="9">
    <source>
        <dbReference type="Proteomes" id="UP000195447"/>
    </source>
</evidence>
<dbReference type="CDD" id="cd02869">
    <property type="entry name" value="PseudoU_synth_RluA_like"/>
    <property type="match status" value="1"/>
</dbReference>
<dbReference type="CDD" id="cd00165">
    <property type="entry name" value="S4"/>
    <property type="match status" value="1"/>
</dbReference>
<dbReference type="InterPro" id="IPR050188">
    <property type="entry name" value="RluA_PseudoU_synthase"/>
</dbReference>
<dbReference type="NCBIfam" id="TIGR00005">
    <property type="entry name" value="rluA_subfam"/>
    <property type="match status" value="1"/>
</dbReference>